<organism evidence="1 2">
    <name type="scientific">Kineococcus gynurae</name>
    <dbReference type="NCBI Taxonomy" id="452979"/>
    <lineage>
        <taxon>Bacteria</taxon>
        <taxon>Bacillati</taxon>
        <taxon>Actinomycetota</taxon>
        <taxon>Actinomycetes</taxon>
        <taxon>Kineosporiales</taxon>
        <taxon>Kineosporiaceae</taxon>
        <taxon>Kineococcus</taxon>
    </lineage>
</organism>
<reference evidence="1 2" key="1">
    <citation type="submission" date="2024-09" db="EMBL/GenBank/DDBJ databases">
        <authorList>
            <person name="Sun Q."/>
            <person name="Mori K."/>
        </authorList>
    </citation>
    <scope>NUCLEOTIDE SEQUENCE [LARGE SCALE GENOMIC DNA]</scope>
    <source>
        <strain evidence="1 2">TISTR 1856</strain>
    </source>
</reference>
<gene>
    <name evidence="1" type="ORF">ACFFVI_01085</name>
</gene>
<sequence>MPAGADLRTVDVAARAGGWWTMNSPATCPRCDEAVRAPSIWHSSATCARHGEVVPLQPPQPADPEHLAWVAAHSEVPVWAPWPLPDGWLLTGVRCVRDEHHDARAVVVATSGPHAGGHVDEQGRVGGGLAEMLLVAEQPGTGLGARLAGLDDVDPGDGVVGGAPAARLRADRAGTPLWGVPVEGDRAVLVGEAAGVWLWALLWPASAGASMLEGLELIDLREPGHALDVPCGALTPRVAWN</sequence>
<evidence type="ECO:0000313" key="2">
    <source>
        <dbReference type="Proteomes" id="UP001589748"/>
    </source>
</evidence>
<comment type="caution">
    <text evidence="1">The sequence shown here is derived from an EMBL/GenBank/DDBJ whole genome shotgun (WGS) entry which is preliminary data.</text>
</comment>
<dbReference type="InterPro" id="IPR046646">
    <property type="entry name" value="DUF6758"/>
</dbReference>
<protein>
    <submittedName>
        <fullName evidence="1">DUF6758 family protein</fullName>
    </submittedName>
</protein>
<dbReference type="Pfam" id="PF20544">
    <property type="entry name" value="DUF6758"/>
    <property type="match status" value="1"/>
</dbReference>
<keyword evidence="2" id="KW-1185">Reference proteome</keyword>
<proteinExistence type="predicted"/>
<evidence type="ECO:0000313" key="1">
    <source>
        <dbReference type="EMBL" id="MFB9375551.1"/>
    </source>
</evidence>
<dbReference type="EMBL" id="JBHMDM010000001">
    <property type="protein sequence ID" value="MFB9375551.1"/>
    <property type="molecule type" value="Genomic_DNA"/>
</dbReference>
<name>A0ABV5LN96_9ACTN</name>
<dbReference type="RefSeq" id="WP_380136152.1">
    <property type="nucleotide sequence ID" value="NZ_JBHLUI010000006.1"/>
</dbReference>
<accession>A0ABV5LN96</accession>
<dbReference type="Proteomes" id="UP001589748">
    <property type="component" value="Unassembled WGS sequence"/>
</dbReference>